<dbReference type="EMBL" id="BMFO01000001">
    <property type="protein sequence ID" value="GGF83817.1"/>
    <property type="molecule type" value="Genomic_DNA"/>
</dbReference>
<dbReference type="AlphaFoldDB" id="A0A917CDF4"/>
<evidence type="ECO:0000313" key="1">
    <source>
        <dbReference type="EMBL" id="GGF83817.1"/>
    </source>
</evidence>
<comment type="caution">
    <text evidence="1">The sequence shown here is derived from an EMBL/GenBank/DDBJ whole genome shotgun (WGS) entry which is preliminary data.</text>
</comment>
<dbReference type="Proteomes" id="UP000632858">
    <property type="component" value="Unassembled WGS sequence"/>
</dbReference>
<dbReference type="InterPro" id="IPR023393">
    <property type="entry name" value="START-like_dom_sf"/>
</dbReference>
<reference evidence="1" key="1">
    <citation type="journal article" date="2014" name="Int. J. Syst. Evol. Microbiol.">
        <title>Complete genome sequence of Corynebacterium casei LMG S-19264T (=DSM 44701T), isolated from a smear-ripened cheese.</title>
        <authorList>
            <consortium name="US DOE Joint Genome Institute (JGI-PGF)"/>
            <person name="Walter F."/>
            <person name="Albersmeier A."/>
            <person name="Kalinowski J."/>
            <person name="Ruckert C."/>
        </authorList>
    </citation>
    <scope>NUCLEOTIDE SEQUENCE</scope>
    <source>
        <strain evidence="1">CGMCC 1.12726</strain>
    </source>
</reference>
<evidence type="ECO:0000313" key="2">
    <source>
        <dbReference type="Proteomes" id="UP000632858"/>
    </source>
</evidence>
<sequence length="349" mass="38829">MNRIYEFLISLAVVVVLFAAVALFLPSQRTVEYKTESNRPIGTVFDVLNGFNRFDEWSVLRSDSMLKSQVSDPASGVGATMSYSSLNRSTGSGKWELVESVPEEKIKFKIEDSSQGSDKTLTIFFKRTGPLNKNVEIRQVYEVDYGWNLLGRYAGMYVERNVGDKLKAGGKRLNTFLATVPKLSYADRENPISFVDLPAANVLSATVIAKRDNNEIALAIVNKMAWINKIIAANGLKASGPMRIVTNEFTSDSYSFDVVQPVSKDGQTEGAWDVKTEAEVVFEQLPAGRAATTDYTGYATGLESERQVVRAWALVNGASTRDRAYEEYLVPVPQMMTEDAKFKVYWPVK</sequence>
<dbReference type="SUPFAM" id="SSF55961">
    <property type="entry name" value="Bet v1-like"/>
    <property type="match status" value="1"/>
</dbReference>
<gene>
    <name evidence="1" type="ORF">GCM10010960_02400</name>
</gene>
<organism evidence="1 2">
    <name type="scientific">Arenimonas maotaiensis</name>
    <dbReference type="NCBI Taxonomy" id="1446479"/>
    <lineage>
        <taxon>Bacteria</taxon>
        <taxon>Pseudomonadati</taxon>
        <taxon>Pseudomonadota</taxon>
        <taxon>Gammaproteobacteria</taxon>
        <taxon>Lysobacterales</taxon>
        <taxon>Lysobacteraceae</taxon>
        <taxon>Arenimonas</taxon>
    </lineage>
</organism>
<name>A0A917CDF4_9GAMM</name>
<dbReference type="Gene3D" id="3.20.80.10">
    <property type="entry name" value="Regulatory factor, effector binding domain"/>
    <property type="match status" value="1"/>
</dbReference>
<dbReference type="Gene3D" id="3.30.530.20">
    <property type="match status" value="1"/>
</dbReference>
<dbReference type="RefSeq" id="WP_188446903.1">
    <property type="nucleotide sequence ID" value="NZ_BMFO01000001.1"/>
</dbReference>
<accession>A0A917CDF4</accession>
<dbReference type="InterPro" id="IPR011256">
    <property type="entry name" value="Reg_factor_effector_dom_sf"/>
</dbReference>
<keyword evidence="2" id="KW-1185">Reference proteome</keyword>
<protein>
    <submittedName>
        <fullName evidence="1">Polyketide cyclase</fullName>
    </submittedName>
</protein>
<proteinExistence type="predicted"/>
<reference evidence="1" key="2">
    <citation type="submission" date="2020-09" db="EMBL/GenBank/DDBJ databases">
        <authorList>
            <person name="Sun Q."/>
            <person name="Zhou Y."/>
        </authorList>
    </citation>
    <scope>NUCLEOTIDE SEQUENCE</scope>
    <source>
        <strain evidence="1">CGMCC 1.12726</strain>
    </source>
</reference>